<keyword evidence="2" id="KW-0863">Zinc-finger</keyword>
<dbReference type="EMBL" id="CAJPIZ010008962">
    <property type="protein sequence ID" value="CAG2111504.1"/>
    <property type="molecule type" value="Genomic_DNA"/>
</dbReference>
<evidence type="ECO:0000256" key="8">
    <source>
        <dbReference type="ARBA" id="ARBA00023242"/>
    </source>
</evidence>
<organism evidence="10">
    <name type="scientific">Medioppia subpectinata</name>
    <dbReference type="NCBI Taxonomy" id="1979941"/>
    <lineage>
        <taxon>Eukaryota</taxon>
        <taxon>Metazoa</taxon>
        <taxon>Ecdysozoa</taxon>
        <taxon>Arthropoda</taxon>
        <taxon>Chelicerata</taxon>
        <taxon>Arachnida</taxon>
        <taxon>Acari</taxon>
        <taxon>Acariformes</taxon>
        <taxon>Sarcoptiformes</taxon>
        <taxon>Oribatida</taxon>
        <taxon>Brachypylina</taxon>
        <taxon>Oppioidea</taxon>
        <taxon>Oppiidae</taxon>
        <taxon>Medioppia</taxon>
    </lineage>
</organism>
<keyword evidence="3" id="KW-0862">Zinc</keyword>
<evidence type="ECO:0000256" key="1">
    <source>
        <dbReference type="ARBA" id="ARBA00022723"/>
    </source>
</evidence>
<accession>A0A7R9Q3N3</accession>
<keyword evidence="5" id="KW-0238">DNA-binding</keyword>
<keyword evidence="6" id="KW-0804">Transcription</keyword>
<dbReference type="OrthoDB" id="6531174at2759"/>
<keyword evidence="1" id="KW-0479">Metal-binding</keyword>
<evidence type="ECO:0000313" key="10">
    <source>
        <dbReference type="EMBL" id="CAD7631074.1"/>
    </source>
</evidence>
<evidence type="ECO:0000256" key="2">
    <source>
        <dbReference type="ARBA" id="ARBA00022771"/>
    </source>
</evidence>
<dbReference type="Gene3D" id="3.30.50.10">
    <property type="entry name" value="Erythroid Transcription Factor GATA-1, subunit A"/>
    <property type="match status" value="1"/>
</dbReference>
<protein>
    <recommendedName>
        <fullName evidence="9">Nuclear receptor domain-containing protein</fullName>
    </recommendedName>
</protein>
<dbReference type="InterPro" id="IPR013088">
    <property type="entry name" value="Znf_NHR/GATA"/>
</dbReference>
<evidence type="ECO:0000256" key="5">
    <source>
        <dbReference type="ARBA" id="ARBA00023125"/>
    </source>
</evidence>
<reference evidence="10" key="1">
    <citation type="submission" date="2020-11" db="EMBL/GenBank/DDBJ databases">
        <authorList>
            <person name="Tran Van P."/>
        </authorList>
    </citation>
    <scope>NUCLEOTIDE SEQUENCE</scope>
</reference>
<dbReference type="GO" id="GO:0043565">
    <property type="term" value="F:sequence-specific DNA binding"/>
    <property type="evidence" value="ECO:0007669"/>
    <property type="project" value="InterPro"/>
</dbReference>
<keyword evidence="8" id="KW-0539">Nucleus</keyword>
<evidence type="ECO:0000256" key="4">
    <source>
        <dbReference type="ARBA" id="ARBA00023015"/>
    </source>
</evidence>
<feature type="non-terminal residue" evidence="10">
    <location>
        <position position="162"/>
    </location>
</feature>
<dbReference type="EMBL" id="OC863537">
    <property type="protein sequence ID" value="CAD7631074.1"/>
    <property type="molecule type" value="Genomic_DNA"/>
</dbReference>
<evidence type="ECO:0000259" key="9">
    <source>
        <dbReference type="Pfam" id="PF00105"/>
    </source>
</evidence>
<keyword evidence="4" id="KW-0805">Transcription regulation</keyword>
<proteinExistence type="predicted"/>
<dbReference type="InterPro" id="IPR001628">
    <property type="entry name" value="Znf_hrmn_rcpt"/>
</dbReference>
<keyword evidence="7" id="KW-0675">Receptor</keyword>
<dbReference type="GO" id="GO:0003700">
    <property type="term" value="F:DNA-binding transcription factor activity"/>
    <property type="evidence" value="ECO:0007669"/>
    <property type="project" value="InterPro"/>
</dbReference>
<keyword evidence="11" id="KW-1185">Reference proteome</keyword>
<sequence length="162" mass="18391">MSKSMGKYWFGVILSSSFGLGDIRISDWRIYIDGLDIIYYNQQGTLMQLVVTASNGECVINLLTRKWCKKCRLDKCLAAGMRKELIRSYCNSALTTSHSSTDSKPIDNNFCQEIDILLENPINTSAEELTEQIRDIENYVTNNIFTASNEESPELPVISVFR</sequence>
<name>A0A7R9Q3N3_9ACAR</name>
<feature type="domain" description="Nuclear receptor" evidence="9">
    <location>
        <begin position="52"/>
        <end position="83"/>
    </location>
</feature>
<dbReference type="Pfam" id="PF00105">
    <property type="entry name" value="zf-C4"/>
    <property type="match status" value="1"/>
</dbReference>
<dbReference type="AlphaFoldDB" id="A0A7R9Q3N3"/>
<evidence type="ECO:0000313" key="11">
    <source>
        <dbReference type="Proteomes" id="UP000759131"/>
    </source>
</evidence>
<dbReference type="Proteomes" id="UP000759131">
    <property type="component" value="Unassembled WGS sequence"/>
</dbReference>
<dbReference type="GO" id="GO:0008270">
    <property type="term" value="F:zinc ion binding"/>
    <property type="evidence" value="ECO:0007669"/>
    <property type="project" value="UniProtKB-KW"/>
</dbReference>
<dbReference type="SUPFAM" id="SSF57716">
    <property type="entry name" value="Glucocorticoid receptor-like (DNA-binding domain)"/>
    <property type="match status" value="1"/>
</dbReference>
<evidence type="ECO:0000256" key="7">
    <source>
        <dbReference type="ARBA" id="ARBA00023170"/>
    </source>
</evidence>
<gene>
    <name evidence="10" type="ORF">OSB1V03_LOCUS11484</name>
</gene>
<evidence type="ECO:0000256" key="3">
    <source>
        <dbReference type="ARBA" id="ARBA00022833"/>
    </source>
</evidence>
<evidence type="ECO:0000256" key="6">
    <source>
        <dbReference type="ARBA" id="ARBA00023163"/>
    </source>
</evidence>